<organism evidence="4 5">
    <name type="scientific">Chitinasiproducens palmae</name>
    <dbReference type="NCBI Taxonomy" id="1770053"/>
    <lineage>
        <taxon>Bacteria</taxon>
        <taxon>Pseudomonadati</taxon>
        <taxon>Pseudomonadota</taxon>
        <taxon>Betaproteobacteria</taxon>
        <taxon>Burkholderiales</taxon>
        <taxon>Burkholderiaceae</taxon>
        <taxon>Chitinasiproducens</taxon>
    </lineage>
</organism>
<feature type="domain" description="HTH cro/C1-type" evidence="3">
    <location>
        <begin position="30"/>
        <end position="83"/>
    </location>
</feature>
<keyword evidence="1" id="KW-0238">DNA-binding</keyword>
<dbReference type="Pfam" id="PF01381">
    <property type="entry name" value="HTH_3"/>
    <property type="match status" value="1"/>
</dbReference>
<dbReference type="SUPFAM" id="SSF51182">
    <property type="entry name" value="RmlC-like cupins"/>
    <property type="match status" value="1"/>
</dbReference>
<dbReference type="GO" id="GO:0005829">
    <property type="term" value="C:cytosol"/>
    <property type="evidence" value="ECO:0007669"/>
    <property type="project" value="TreeGrafter"/>
</dbReference>
<dbReference type="SMART" id="SM00530">
    <property type="entry name" value="HTH_XRE"/>
    <property type="match status" value="1"/>
</dbReference>
<dbReference type="Gene3D" id="2.60.120.10">
    <property type="entry name" value="Jelly Rolls"/>
    <property type="match status" value="1"/>
</dbReference>
<dbReference type="InterPro" id="IPR013096">
    <property type="entry name" value="Cupin_2"/>
</dbReference>
<reference evidence="5" key="1">
    <citation type="submission" date="2016-09" db="EMBL/GenBank/DDBJ databases">
        <authorList>
            <person name="Varghese N."/>
            <person name="Submissions S."/>
        </authorList>
    </citation>
    <scope>NUCLEOTIDE SEQUENCE [LARGE SCALE GENOMIC DNA]</scope>
    <source>
        <strain evidence="5">JS23</strain>
    </source>
</reference>
<protein>
    <submittedName>
        <fullName evidence="4">Cupin domain-containing protein</fullName>
    </submittedName>
</protein>
<feature type="region of interest" description="Disordered" evidence="2">
    <location>
        <begin position="1"/>
        <end position="27"/>
    </location>
</feature>
<dbReference type="GO" id="GO:0003700">
    <property type="term" value="F:DNA-binding transcription factor activity"/>
    <property type="evidence" value="ECO:0007669"/>
    <property type="project" value="TreeGrafter"/>
</dbReference>
<dbReference type="InterPro" id="IPR011051">
    <property type="entry name" value="RmlC_Cupin_sf"/>
</dbReference>
<dbReference type="InterPro" id="IPR014710">
    <property type="entry name" value="RmlC-like_jellyroll"/>
</dbReference>
<dbReference type="GO" id="GO:0003677">
    <property type="term" value="F:DNA binding"/>
    <property type="evidence" value="ECO:0007669"/>
    <property type="project" value="UniProtKB-KW"/>
</dbReference>
<accession>A0A1H2PTY8</accession>
<dbReference type="Proteomes" id="UP000243719">
    <property type="component" value="Unassembled WGS sequence"/>
</dbReference>
<evidence type="ECO:0000256" key="2">
    <source>
        <dbReference type="SAM" id="MobiDB-lite"/>
    </source>
</evidence>
<evidence type="ECO:0000313" key="4">
    <source>
        <dbReference type="EMBL" id="SDV50625.1"/>
    </source>
</evidence>
<name>A0A1H2PTY8_9BURK</name>
<gene>
    <name evidence="4" type="ORF">SAMN05216551_112138</name>
</gene>
<dbReference type="STRING" id="1770053.SAMN05216551_112138"/>
<evidence type="ECO:0000259" key="3">
    <source>
        <dbReference type="PROSITE" id="PS50943"/>
    </source>
</evidence>
<dbReference type="AlphaFoldDB" id="A0A1H2PTY8"/>
<dbReference type="InterPro" id="IPR010982">
    <property type="entry name" value="Lambda_DNA-bd_dom_sf"/>
</dbReference>
<dbReference type="PROSITE" id="PS50943">
    <property type="entry name" value="HTH_CROC1"/>
    <property type="match status" value="1"/>
</dbReference>
<dbReference type="Pfam" id="PF07883">
    <property type="entry name" value="Cupin_2"/>
    <property type="match status" value="1"/>
</dbReference>
<dbReference type="CDD" id="cd00093">
    <property type="entry name" value="HTH_XRE"/>
    <property type="match status" value="1"/>
</dbReference>
<dbReference type="CDD" id="cd02209">
    <property type="entry name" value="cupin_XRE_C"/>
    <property type="match status" value="1"/>
</dbReference>
<dbReference type="InterPro" id="IPR050807">
    <property type="entry name" value="TransReg_Diox_bact_type"/>
</dbReference>
<proteinExistence type="predicted"/>
<dbReference type="EMBL" id="FNLO01000012">
    <property type="protein sequence ID" value="SDV50625.1"/>
    <property type="molecule type" value="Genomic_DNA"/>
</dbReference>
<keyword evidence="5" id="KW-1185">Reference proteome</keyword>
<evidence type="ECO:0000313" key="5">
    <source>
        <dbReference type="Proteomes" id="UP000243719"/>
    </source>
</evidence>
<dbReference type="SUPFAM" id="SSF47413">
    <property type="entry name" value="lambda repressor-like DNA-binding domains"/>
    <property type="match status" value="1"/>
</dbReference>
<evidence type="ECO:0000256" key="1">
    <source>
        <dbReference type="ARBA" id="ARBA00023125"/>
    </source>
</evidence>
<dbReference type="Gene3D" id="1.10.260.40">
    <property type="entry name" value="lambda repressor-like DNA-binding domains"/>
    <property type="match status" value="1"/>
</dbReference>
<dbReference type="PANTHER" id="PTHR46797:SF1">
    <property type="entry name" value="METHYLPHOSPHONATE SYNTHASE"/>
    <property type="match status" value="1"/>
</dbReference>
<dbReference type="InterPro" id="IPR001387">
    <property type="entry name" value="Cro/C1-type_HTH"/>
</dbReference>
<dbReference type="PANTHER" id="PTHR46797">
    <property type="entry name" value="HTH-TYPE TRANSCRIPTIONAL REGULATOR"/>
    <property type="match status" value="1"/>
</dbReference>
<sequence>MSADRQTAPTRGEEMAPPETAQRPAGEVARAMRLRRGLTLDQLASDAGLSKGHLSRFERGEKTVSLAALMRVAQALDTSVATLLGEQTDRSVLHTVRTEQRHFRSDGDGGYAYAPLSRANGGDGPTALLLRLTADAVVREAAFHPGDEIFFVLSGAIEIELADHSLILREGDYAQFPGLVRHRIRSVGADAQVLIVVTGHEPAG</sequence>